<dbReference type="AlphaFoldDB" id="A0A9R0JAP7"/>
<reference evidence="2" key="1">
    <citation type="journal article" date="2021" name="Nat. Commun.">
        <title>Genomic analyses provide insights into spinach domestication and the genetic basis of agronomic traits.</title>
        <authorList>
            <person name="Cai X."/>
            <person name="Sun X."/>
            <person name="Xu C."/>
            <person name="Sun H."/>
            <person name="Wang X."/>
            <person name="Ge C."/>
            <person name="Zhang Z."/>
            <person name="Wang Q."/>
            <person name="Fei Z."/>
            <person name="Jiao C."/>
            <person name="Wang Q."/>
        </authorList>
    </citation>
    <scope>NUCLEOTIDE SEQUENCE [LARGE SCALE GENOMIC DNA]</scope>
    <source>
        <strain evidence="2">cv. Varoflay</strain>
    </source>
</reference>
<dbReference type="GeneID" id="110802380"/>
<dbReference type="PANTHER" id="PTHR34806">
    <property type="entry name" value="HIGH-AFFINITY NITRATE TRANSPORTER 3.2"/>
    <property type="match status" value="1"/>
</dbReference>
<comment type="function">
    <text evidence="1">Involved in nitrate transport.</text>
</comment>
<evidence type="ECO:0000313" key="3">
    <source>
        <dbReference type="RefSeq" id="XP_021863523.1"/>
    </source>
</evidence>
<organism evidence="2 3">
    <name type="scientific">Spinacia oleracea</name>
    <name type="common">Spinach</name>
    <dbReference type="NCBI Taxonomy" id="3562"/>
    <lineage>
        <taxon>Eukaryota</taxon>
        <taxon>Viridiplantae</taxon>
        <taxon>Streptophyta</taxon>
        <taxon>Embryophyta</taxon>
        <taxon>Tracheophyta</taxon>
        <taxon>Spermatophyta</taxon>
        <taxon>Magnoliopsida</taxon>
        <taxon>eudicotyledons</taxon>
        <taxon>Gunneridae</taxon>
        <taxon>Pentapetalae</taxon>
        <taxon>Caryophyllales</taxon>
        <taxon>Chenopodiaceae</taxon>
        <taxon>Chenopodioideae</taxon>
        <taxon>Anserineae</taxon>
        <taxon>Spinacia</taxon>
    </lineage>
</organism>
<accession>A0A9R0JAP7</accession>
<evidence type="ECO:0000313" key="2">
    <source>
        <dbReference type="Proteomes" id="UP000813463"/>
    </source>
</evidence>
<keyword evidence="1" id="KW-0732">Signal</keyword>
<keyword evidence="1" id="KW-0812">Transmembrane</keyword>
<dbReference type="RefSeq" id="XP_021863523.1">
    <property type="nucleotide sequence ID" value="XM_022007831.2"/>
</dbReference>
<gene>
    <name evidence="3" type="primary">LOC110802380</name>
</gene>
<dbReference type="GO" id="GO:0010167">
    <property type="term" value="P:response to nitrate"/>
    <property type="evidence" value="ECO:0000318"/>
    <property type="project" value="GO_Central"/>
</dbReference>
<dbReference type="Pfam" id="PF16974">
    <property type="entry name" value="NAR2"/>
    <property type="match status" value="1"/>
</dbReference>
<keyword evidence="1" id="KW-0534">Nitrate assimilation</keyword>
<protein>
    <recommendedName>
        <fullName evidence="1">High-affinity nitrate transporter</fullName>
    </recommendedName>
</protein>
<dbReference type="GO" id="GO:0005886">
    <property type="term" value="C:plasma membrane"/>
    <property type="evidence" value="ECO:0007669"/>
    <property type="project" value="UniProtKB-UniRule"/>
</dbReference>
<feature type="signal peptide" evidence="1">
    <location>
        <begin position="1"/>
        <end position="22"/>
    </location>
</feature>
<sequence length="197" mass="21684">MAVRGLIIFVALLSSLAASCYGVMFHELAHSLTVSSTPSGQANVKAGKDQITVTWALNRSISGVDTSIYREVEAKLCYHLESQKDRPWRKTEEEMARDKTCQFAIVKRPYTSSSDSVTYTIKKDVPTAHYFIRVYVRDGPGGKLIAYGQTTGLDLFVAGISGRSASIDIAASIFSAFSVISLGFFFYLEKKKSKRAT</sequence>
<dbReference type="PANTHER" id="PTHR34806:SF1">
    <property type="entry name" value="HIGH-AFFINITY NITRATE TRANSPORTER 3.1"/>
    <property type="match status" value="1"/>
</dbReference>
<dbReference type="PROSITE" id="PS51257">
    <property type="entry name" value="PROKAR_LIPOPROTEIN"/>
    <property type="match status" value="1"/>
</dbReference>
<dbReference type="GO" id="GO:0015112">
    <property type="term" value="F:nitrate transmembrane transporter activity"/>
    <property type="evidence" value="ECO:0000318"/>
    <property type="project" value="GO_Central"/>
</dbReference>
<dbReference type="PIRSF" id="PIRSF012939">
    <property type="entry name" value="Transpt_NO3_Nar2"/>
    <property type="match status" value="1"/>
</dbReference>
<feature type="transmembrane region" description="Helical" evidence="1">
    <location>
        <begin position="169"/>
        <end position="188"/>
    </location>
</feature>
<name>A0A9R0JAP7_SPIOL</name>
<evidence type="ECO:0000256" key="1">
    <source>
        <dbReference type="PIRNR" id="PIRNR012939"/>
    </source>
</evidence>
<feature type="chain" id="PRO_5040557238" description="High-affinity nitrate transporter" evidence="1">
    <location>
        <begin position="23"/>
        <end position="197"/>
    </location>
</feature>
<dbReference type="OrthoDB" id="2015470at2759"/>
<dbReference type="GO" id="GO:0042128">
    <property type="term" value="P:nitrate assimilation"/>
    <property type="evidence" value="ECO:0007669"/>
    <property type="project" value="UniProtKB-UniRule"/>
</dbReference>
<dbReference type="Proteomes" id="UP000813463">
    <property type="component" value="Chromosome 1"/>
</dbReference>
<keyword evidence="2" id="KW-1185">Reference proteome</keyword>
<dbReference type="KEGG" id="soe:110802380"/>
<proteinExistence type="inferred from homology"/>
<keyword evidence="1" id="KW-1133">Transmembrane helix</keyword>
<keyword evidence="1" id="KW-0472">Membrane</keyword>
<keyword evidence="1" id="KW-1003">Cell membrane</keyword>
<dbReference type="InterPro" id="IPR016605">
    <property type="entry name" value="Transptr_NO3_Nar2"/>
</dbReference>
<comment type="similarity">
    <text evidence="1">Belongs to the NAR2 family.</text>
</comment>
<reference evidence="3" key="2">
    <citation type="submission" date="2025-08" db="UniProtKB">
        <authorList>
            <consortium name="RefSeq"/>
        </authorList>
    </citation>
    <scope>IDENTIFICATION</scope>
    <source>
        <tissue evidence="3">Leaf</tissue>
    </source>
</reference>